<feature type="region of interest" description="Disordered" evidence="1">
    <location>
        <begin position="345"/>
        <end position="388"/>
    </location>
</feature>
<protein>
    <submittedName>
        <fullName evidence="2">Uncharacterized protein</fullName>
    </submittedName>
</protein>
<reference evidence="2 3" key="1">
    <citation type="submission" date="2016-08" db="EMBL/GenBank/DDBJ databases">
        <title>Complete genome sequence of Mycobacterium shinshuense, a subspecies of M. ulcerans.</title>
        <authorList>
            <person name="Yoshida M."/>
            <person name="Ogura Y."/>
            <person name="Hayashi T."/>
            <person name="Hoshino Y."/>
        </authorList>
    </citation>
    <scope>NUCLEOTIDE SEQUENCE [LARGE SCALE GENOMIC DNA]</scope>
    <source>
        <strain evidence="3">ATCC 33728</strain>
    </source>
</reference>
<accession>A0A1B4Y8V3</accession>
<dbReference type="AlphaFoldDB" id="A0A1B4Y8V3"/>
<evidence type="ECO:0000313" key="2">
    <source>
        <dbReference type="EMBL" id="BAV43494.1"/>
    </source>
</evidence>
<gene>
    <name evidence="2" type="ORF">SHTP_4601</name>
</gene>
<evidence type="ECO:0000313" key="3">
    <source>
        <dbReference type="Proteomes" id="UP000218067"/>
    </source>
</evidence>
<dbReference type="Proteomes" id="UP000218067">
    <property type="component" value="Chromosome"/>
</dbReference>
<dbReference type="EMBL" id="AP017624">
    <property type="protein sequence ID" value="BAV43494.1"/>
    <property type="molecule type" value="Genomic_DNA"/>
</dbReference>
<name>A0A1B4Y8V3_MYCUL</name>
<sequence>MGVMVAMQTGHQAFVDELTCLAASTADQRIRAIAERAARPLRVAVRGRRGVGRNTLARALDGAGSAAGLAVTSGGDPADVVVYALAEVVKPEDRAGIAVLEPTERPVLAVLTMADKTDVVGFAGAGPMAGALQRCELLSTLAGVPVEPISALLAVAALDDLDERSWCALRALAAHPAAGAALDGSHAGFLSADLGVPTGQRLRLLESLDLFGVAIAIEALRRGAARTQVRALLRKISGIDAVVANAVAAGAGVRYGRVLEAVAALEVLAVADEQVSEFLAGEAAVLARMSAALDAASTWGLDPFGAAVPPDDPGASCSGRCAGGATGLSAAPPLRARTVTYGVGAVPTSSGDRCGSGPGPRDRWRARVRRRVGGRGDRQRPPRGGGPG</sequence>
<proteinExistence type="predicted"/>
<evidence type="ECO:0000256" key="1">
    <source>
        <dbReference type="SAM" id="MobiDB-lite"/>
    </source>
</evidence>
<organism evidence="2 3">
    <name type="scientific">Mycobacterium ulcerans subsp. shinshuense</name>
    <dbReference type="NCBI Taxonomy" id="1124626"/>
    <lineage>
        <taxon>Bacteria</taxon>
        <taxon>Bacillati</taxon>
        <taxon>Actinomycetota</taxon>
        <taxon>Actinomycetes</taxon>
        <taxon>Mycobacteriales</taxon>
        <taxon>Mycobacteriaceae</taxon>
        <taxon>Mycobacterium</taxon>
        <taxon>Mycobacterium ulcerans group</taxon>
    </lineage>
</organism>